<feature type="transmembrane region" description="Helical" evidence="2">
    <location>
        <begin position="190"/>
        <end position="223"/>
    </location>
</feature>
<keyword evidence="2" id="KW-0472">Membrane</keyword>
<dbReference type="GO" id="GO:0022857">
    <property type="term" value="F:transmembrane transporter activity"/>
    <property type="evidence" value="ECO:0007669"/>
    <property type="project" value="InterPro"/>
</dbReference>
<comment type="subcellular location">
    <subcellularLocation>
        <location evidence="1">Membrane</location>
        <topology evidence="1">Multi-pass membrane protein</topology>
    </subcellularLocation>
</comment>
<keyword evidence="2" id="KW-1133">Transmembrane helix</keyword>
<organism evidence="5 6">
    <name type="scientific">Heligmosomoides polygyrus</name>
    <name type="common">Parasitic roundworm</name>
    <dbReference type="NCBI Taxonomy" id="6339"/>
    <lineage>
        <taxon>Eukaryota</taxon>
        <taxon>Metazoa</taxon>
        <taxon>Ecdysozoa</taxon>
        <taxon>Nematoda</taxon>
        <taxon>Chromadorea</taxon>
        <taxon>Rhabditida</taxon>
        <taxon>Rhabditina</taxon>
        <taxon>Rhabditomorpha</taxon>
        <taxon>Strongyloidea</taxon>
        <taxon>Heligmosomidae</taxon>
        <taxon>Heligmosomoides</taxon>
    </lineage>
</organism>
<dbReference type="InterPro" id="IPR036259">
    <property type="entry name" value="MFS_trans_sf"/>
</dbReference>
<evidence type="ECO:0000313" key="4">
    <source>
        <dbReference type="EMBL" id="VDP01898.1"/>
    </source>
</evidence>
<accession>A0A3P8AXW9</accession>
<protein>
    <submittedName>
        <fullName evidence="6">MFS domain-containing protein</fullName>
    </submittedName>
</protein>
<sequence length="398" mass="43645">MCEAEASGSPPSLSWNSFDMMSVRRPLCTCCGINRYFVLALSLLFLSFLMSSLIAFNSAYTVMTNITSSPLNNGSNSSHIDYASSELPISDRRFNFGFAEKSLSFAGGFFGSTIGTLPLNFMLQKYGPHKVLTAIGVVSTIAVAIHPLVVCWSFPLFVIVRIITGFSVSLPFPVAGHVVNQWAPIEERGLFVAVISAYVELSALITMPLGGVIAIKGVALFFWSVSWDWVFYLHAIACGFFTLLWVLYFRDKPSHHPFVGDNEWKRINLGKQAVTEQLTPPVKRIFRTPVIWAVWTAVVGNYLIAQFLISYSNMYFAYVLGYPTMTASFLTAAPLASQLVIKLVTGLASDRLSCVPELGKLRLFSSISLLGAGLLFILLCIISPVGNAVDVVLIGDNR</sequence>
<dbReference type="AlphaFoldDB" id="A0A183G1P6"/>
<feature type="transmembrane region" description="Helical" evidence="2">
    <location>
        <begin position="102"/>
        <end position="119"/>
    </location>
</feature>
<feature type="transmembrane region" description="Helical" evidence="2">
    <location>
        <begin position="290"/>
        <end position="309"/>
    </location>
</feature>
<dbReference type="InterPro" id="IPR011701">
    <property type="entry name" value="MFS"/>
</dbReference>
<evidence type="ECO:0000256" key="2">
    <source>
        <dbReference type="SAM" id="Phobius"/>
    </source>
</evidence>
<dbReference type="EMBL" id="UZAH01028712">
    <property type="protein sequence ID" value="VDP01898.1"/>
    <property type="molecule type" value="Genomic_DNA"/>
</dbReference>
<feature type="transmembrane region" description="Helical" evidence="2">
    <location>
        <begin position="229"/>
        <end position="249"/>
    </location>
</feature>
<accession>A0A183G1P6</accession>
<dbReference type="InterPro" id="IPR020846">
    <property type="entry name" value="MFS_dom"/>
</dbReference>
<dbReference type="OrthoDB" id="2985014at2759"/>
<feature type="transmembrane region" description="Helical" evidence="2">
    <location>
        <begin position="36"/>
        <end position="56"/>
    </location>
</feature>
<dbReference type="PANTHER" id="PTHR45757">
    <property type="entry name" value="PROTEIN CBG23364-RELATED"/>
    <property type="match status" value="1"/>
</dbReference>
<dbReference type="SUPFAM" id="SSF103473">
    <property type="entry name" value="MFS general substrate transporter"/>
    <property type="match status" value="1"/>
</dbReference>
<gene>
    <name evidence="4" type="ORF">HPBE_LOCUS15143</name>
</gene>
<feature type="transmembrane region" description="Helical" evidence="2">
    <location>
        <begin position="361"/>
        <end position="385"/>
    </location>
</feature>
<dbReference type="Gene3D" id="1.20.1250.20">
    <property type="entry name" value="MFS general substrate transporter like domains"/>
    <property type="match status" value="2"/>
</dbReference>
<dbReference type="Proteomes" id="UP000050761">
    <property type="component" value="Unassembled WGS sequence"/>
</dbReference>
<dbReference type="GO" id="GO:0016020">
    <property type="term" value="C:membrane"/>
    <property type="evidence" value="ECO:0007669"/>
    <property type="project" value="UniProtKB-SubCell"/>
</dbReference>
<proteinExistence type="predicted"/>
<feature type="transmembrane region" description="Helical" evidence="2">
    <location>
        <begin position="131"/>
        <end position="150"/>
    </location>
</feature>
<reference evidence="6" key="2">
    <citation type="submission" date="2019-09" db="UniProtKB">
        <authorList>
            <consortium name="WormBaseParasite"/>
        </authorList>
    </citation>
    <scope>IDENTIFICATION</scope>
</reference>
<feature type="transmembrane region" description="Helical" evidence="2">
    <location>
        <begin position="315"/>
        <end position="341"/>
    </location>
</feature>
<dbReference type="WBParaSite" id="HPBE_0001514401-mRNA-1">
    <property type="protein sequence ID" value="HPBE_0001514401-mRNA-1"/>
    <property type="gene ID" value="HPBE_0001514401"/>
</dbReference>
<evidence type="ECO:0000313" key="6">
    <source>
        <dbReference type="WBParaSite" id="HPBE_0001514401-mRNA-1"/>
    </source>
</evidence>
<keyword evidence="2" id="KW-0812">Transmembrane</keyword>
<dbReference type="PROSITE" id="PS50850">
    <property type="entry name" value="MFS"/>
    <property type="match status" value="1"/>
</dbReference>
<feature type="domain" description="Major facilitator superfamily (MFS) profile" evidence="3">
    <location>
        <begin position="43"/>
        <end position="398"/>
    </location>
</feature>
<name>A0A183G1P6_HELPZ</name>
<keyword evidence="5" id="KW-1185">Reference proteome</keyword>
<feature type="transmembrane region" description="Helical" evidence="2">
    <location>
        <begin position="156"/>
        <end position="178"/>
    </location>
</feature>
<evidence type="ECO:0000313" key="5">
    <source>
        <dbReference type="Proteomes" id="UP000050761"/>
    </source>
</evidence>
<reference evidence="4 5" key="1">
    <citation type="submission" date="2018-11" db="EMBL/GenBank/DDBJ databases">
        <authorList>
            <consortium name="Pathogen Informatics"/>
        </authorList>
    </citation>
    <scope>NUCLEOTIDE SEQUENCE [LARGE SCALE GENOMIC DNA]</scope>
</reference>
<dbReference type="Pfam" id="PF07690">
    <property type="entry name" value="MFS_1"/>
    <property type="match status" value="1"/>
</dbReference>
<evidence type="ECO:0000259" key="3">
    <source>
        <dbReference type="PROSITE" id="PS50850"/>
    </source>
</evidence>
<dbReference type="PANTHER" id="PTHR45757:SF18">
    <property type="entry name" value="MAJOR FACILITATOR SUPERFAMILY (MFS) PROFILE DOMAIN-CONTAINING PROTEIN"/>
    <property type="match status" value="1"/>
</dbReference>
<evidence type="ECO:0000256" key="1">
    <source>
        <dbReference type="ARBA" id="ARBA00004141"/>
    </source>
</evidence>